<feature type="region of interest" description="Disordered" evidence="1">
    <location>
        <begin position="999"/>
        <end position="1021"/>
    </location>
</feature>
<feature type="region of interest" description="Disordered" evidence="1">
    <location>
        <begin position="487"/>
        <end position="516"/>
    </location>
</feature>
<feature type="compositionally biased region" description="Polar residues" evidence="1">
    <location>
        <begin position="332"/>
        <end position="351"/>
    </location>
</feature>
<evidence type="ECO:0008006" key="4">
    <source>
        <dbReference type="Google" id="ProtNLM"/>
    </source>
</evidence>
<feature type="region of interest" description="Disordered" evidence="1">
    <location>
        <begin position="882"/>
        <end position="965"/>
    </location>
</feature>
<feature type="region of interest" description="Disordered" evidence="1">
    <location>
        <begin position="1213"/>
        <end position="1342"/>
    </location>
</feature>
<feature type="compositionally biased region" description="Low complexity" evidence="1">
    <location>
        <begin position="905"/>
        <end position="919"/>
    </location>
</feature>
<evidence type="ECO:0000313" key="2">
    <source>
        <dbReference type="EMBL" id="KAH7577548.1"/>
    </source>
</evidence>
<feature type="region of interest" description="Disordered" evidence="1">
    <location>
        <begin position="332"/>
        <end position="379"/>
    </location>
</feature>
<feature type="region of interest" description="Disordered" evidence="1">
    <location>
        <begin position="549"/>
        <end position="593"/>
    </location>
</feature>
<feature type="compositionally biased region" description="Polar residues" evidence="1">
    <location>
        <begin position="366"/>
        <end position="377"/>
    </location>
</feature>
<feature type="compositionally biased region" description="Acidic residues" evidence="1">
    <location>
        <begin position="152"/>
        <end position="166"/>
    </location>
</feature>
<dbReference type="PANTHER" id="PTHR34798">
    <property type="entry name" value="PROTEIN TIME FOR COFFEE"/>
    <property type="match status" value="1"/>
</dbReference>
<feature type="compositionally biased region" description="Polar residues" evidence="1">
    <location>
        <begin position="1301"/>
        <end position="1335"/>
    </location>
</feature>
<dbReference type="Proteomes" id="UP000827721">
    <property type="component" value="Unassembled WGS sequence"/>
</dbReference>
<comment type="caution">
    <text evidence="2">The sequence shown here is derived from an EMBL/GenBank/DDBJ whole genome shotgun (WGS) entry which is preliminary data.</text>
</comment>
<feature type="compositionally biased region" description="Basic residues" evidence="1">
    <location>
        <begin position="128"/>
        <end position="138"/>
    </location>
</feature>
<reference evidence="2 3" key="1">
    <citation type="submission" date="2021-02" db="EMBL/GenBank/DDBJ databases">
        <title>Plant Genome Project.</title>
        <authorList>
            <person name="Zhang R.-G."/>
        </authorList>
    </citation>
    <scope>NUCLEOTIDE SEQUENCE [LARGE SCALE GENOMIC DNA]</scope>
    <source>
        <tissue evidence="2">Leaves</tissue>
    </source>
</reference>
<feature type="compositionally biased region" description="Polar residues" evidence="1">
    <location>
        <begin position="173"/>
        <end position="189"/>
    </location>
</feature>
<feature type="compositionally biased region" description="Low complexity" evidence="1">
    <location>
        <begin position="1250"/>
        <end position="1263"/>
    </location>
</feature>
<name>A0ABQ8ILJ3_9ROSI</name>
<dbReference type="EMBL" id="JAFEMO010000001">
    <property type="protein sequence ID" value="KAH7577548.1"/>
    <property type="molecule type" value="Genomic_DNA"/>
</dbReference>
<feature type="compositionally biased region" description="Polar residues" evidence="1">
    <location>
        <begin position="1073"/>
        <end position="1094"/>
    </location>
</feature>
<organism evidence="2 3">
    <name type="scientific">Xanthoceras sorbifolium</name>
    <dbReference type="NCBI Taxonomy" id="99658"/>
    <lineage>
        <taxon>Eukaryota</taxon>
        <taxon>Viridiplantae</taxon>
        <taxon>Streptophyta</taxon>
        <taxon>Embryophyta</taxon>
        <taxon>Tracheophyta</taxon>
        <taxon>Spermatophyta</taxon>
        <taxon>Magnoliopsida</taxon>
        <taxon>eudicotyledons</taxon>
        <taxon>Gunneridae</taxon>
        <taxon>Pentapetalae</taxon>
        <taxon>rosids</taxon>
        <taxon>malvids</taxon>
        <taxon>Sapindales</taxon>
        <taxon>Sapindaceae</taxon>
        <taxon>Xanthoceroideae</taxon>
        <taxon>Xanthoceras</taxon>
    </lineage>
</organism>
<feature type="compositionally biased region" description="Polar residues" evidence="1">
    <location>
        <begin position="565"/>
        <end position="581"/>
    </location>
</feature>
<feature type="region of interest" description="Disordered" evidence="1">
    <location>
        <begin position="414"/>
        <end position="435"/>
    </location>
</feature>
<feature type="region of interest" description="Disordered" evidence="1">
    <location>
        <begin position="1161"/>
        <end position="1198"/>
    </location>
</feature>
<feature type="compositionally biased region" description="Polar residues" evidence="1">
    <location>
        <begin position="925"/>
        <end position="936"/>
    </location>
</feature>
<feature type="region of interest" description="Disordered" evidence="1">
    <location>
        <begin position="222"/>
        <end position="293"/>
    </location>
</feature>
<feature type="compositionally biased region" description="Polar residues" evidence="1">
    <location>
        <begin position="1264"/>
        <end position="1289"/>
    </location>
</feature>
<feature type="compositionally biased region" description="Low complexity" evidence="1">
    <location>
        <begin position="248"/>
        <end position="258"/>
    </location>
</feature>
<feature type="compositionally biased region" description="Polar residues" evidence="1">
    <location>
        <begin position="1105"/>
        <end position="1114"/>
    </location>
</feature>
<dbReference type="InterPro" id="IPR039317">
    <property type="entry name" value="TIC"/>
</dbReference>
<feature type="region of interest" description="Disordered" evidence="1">
    <location>
        <begin position="87"/>
        <end position="198"/>
    </location>
</feature>
<feature type="compositionally biased region" description="Low complexity" evidence="1">
    <location>
        <begin position="937"/>
        <end position="948"/>
    </location>
</feature>
<feature type="region of interest" description="Disordered" evidence="1">
    <location>
        <begin position="1070"/>
        <end position="1114"/>
    </location>
</feature>
<keyword evidence="3" id="KW-1185">Reference proteome</keyword>
<accession>A0ABQ8ILJ3</accession>
<dbReference type="PANTHER" id="PTHR34798:SF1">
    <property type="entry name" value="TIC-LIKE PROTEIN"/>
    <property type="match status" value="1"/>
</dbReference>
<feature type="compositionally biased region" description="Polar residues" evidence="1">
    <location>
        <begin position="1174"/>
        <end position="1198"/>
    </location>
</feature>
<feature type="compositionally biased region" description="Low complexity" evidence="1">
    <location>
        <begin position="999"/>
        <end position="1008"/>
    </location>
</feature>
<proteinExistence type="predicted"/>
<feature type="compositionally biased region" description="Basic and acidic residues" evidence="1">
    <location>
        <begin position="90"/>
        <end position="127"/>
    </location>
</feature>
<protein>
    <recommendedName>
        <fullName evidence="4">Time for coffee</fullName>
    </recommendedName>
</protein>
<feature type="compositionally biased region" description="Polar residues" evidence="1">
    <location>
        <begin position="1213"/>
        <end position="1249"/>
    </location>
</feature>
<feature type="compositionally biased region" description="Low complexity" evidence="1">
    <location>
        <begin position="882"/>
        <end position="897"/>
    </location>
</feature>
<evidence type="ECO:0000313" key="3">
    <source>
        <dbReference type="Proteomes" id="UP000827721"/>
    </source>
</evidence>
<gene>
    <name evidence="2" type="ORF">JRO89_XS01G0265400</name>
</gene>
<sequence>MEKWMRCGNNEIQGHEPSSVSDCSLGSWPTLHVVTSLTAIIRTLSHFTHSGGFVPCRTRFFPSKQRYLSTSDQNPTVLVRLSVKATGKPAKGEDGQMELQDMKLRDRAHKRDRDKDRDRYRDREFSNHHNKIQNKRRRGDSLLQENNREQGESTEESVADEEECEIEERRVTHINSHNPTPFSSSLSNHNTRKTLPPTRPIKQTAALKAADEMIGVLVPRKARSASVKRSHENWVSGNGGFWEDHRASTSTASRSAEANSPSTSNVSVRKKMKPNGPKTRLPKASKSSSSVQQDDIEIEIAEVLFGLMKQSQNSRNEDDNSQQKLESIDVNSISQESKPSASVLSKNNSPASDPLHAPKTNKVEADNSSNPGENGSIASPAKFQYELPGKMENSSVTESQKNADSCEASQVLKSLEPQEEVTKQGDSKPSIEGSGCWVGPVTERHLVSDEKESAPCANVILFIWEILSTLTVSESKTRKEEKFNIDLMAPPPMASSPDRDGFNDFASDPSPHDVNMKSVVKDDNVKKEAAVEEVEGKIEAIGERRKMKFDLEKPSKDNGRDSIIKLQTPSQKQPQRPSKSTIPKLEKSAQSSSAPLQIAVAGWPNSLPHMGYMPPFQAIVPVDGSARSATAQQPPQFVLSQPRPKRCATHHYIAHNIYLNQQLAKMNPFWPAAAGSAPLRGGKPSNINAMPSTENLIHGNPLQGSFPVINLNSVQDKGQATASFPAVTQKDKSSEGVNLMDSAQRKQLVLQQVPQPASTGNFLHAPAFIFPISQQEVAITGAANQSGPSKCATSNKSASLSCNSTAALPASSTSLPPVAAAVSYNYPNMTANETPYMTILQNNGYPYPVPTPIGTPPGIRGTHSQPLPFFNGSFYSSQFFHPSQLQQQQPNSQPLVQAHQHTNTSSASSSSYKQPQSQQPRGMPVSSSNILSSTSMQPQKPQKQHVPPSNQNRKLEAEMSGENTASLAESRISHNQTNMYGQNFLAPLQPLNFAMMPSSAVSSGSSVGNHGEKQQQSQQRSLKGGFELIPQAFAMSFGSFSGSNTASNLSFASMPQNPAIFQSQGYHVAPAAQATQQKNHQISEMKSAGGSSNHDGSKKAGLGKSATTNGQTLVFDNPARTLNFVSTPFTGNWPSRSITQTAITTDAQVASNSQNFHQNQLLQHQKQQILQQSRSKPQTTNGQEPQTTNGQPSTSIAAKLSNNGSIFPQAIVQSNSSSQSPQWKNSTRTPTSEVPPTSMASSNTSNLKNVTQQQVRPPQGQTQISFERNSKSGIQPQGQQIPTSNQSPSPLVVGSAPSGGNLRTSSTGSKVGSSIPTLQSQQTENSSASTSQKSSPVCGRNVPSILSTCASQLSELKY</sequence>
<evidence type="ECO:0000256" key="1">
    <source>
        <dbReference type="SAM" id="MobiDB-lite"/>
    </source>
</evidence>
<feature type="compositionally biased region" description="Basic and acidic residues" evidence="1">
    <location>
        <begin position="549"/>
        <end position="563"/>
    </location>
</feature>
<feature type="compositionally biased region" description="Low complexity" evidence="1">
    <location>
        <begin position="1161"/>
        <end position="1173"/>
    </location>
</feature>